<keyword evidence="1" id="KW-0812">Transmembrane</keyword>
<sequence length="216" mass="25177">MNLMESKWQKAFAQIYLMVLSQLLWIVGCVLGLGVFGWLPASILVFKLWEEVKSVTDVIRFRPFHFFKQHYFILLKKYAIPSGLLSLSIGILFINIIYFGSYGGGLRLIGVVMSLLILRLLFQVSGLFAYLLTHFDGYSQRDYWQNAFAYSVARLGEVIVWDVVIFALFLLIWQWVPGLLVLVGMGFLFGAFHFFYTCLVEGKDFSRLRYYWRQQD</sequence>
<accession>A0ABS0LNI4</accession>
<feature type="transmembrane region" description="Helical" evidence="1">
    <location>
        <begin position="152"/>
        <end position="173"/>
    </location>
</feature>
<feature type="transmembrane region" description="Helical" evidence="1">
    <location>
        <begin position="78"/>
        <end position="100"/>
    </location>
</feature>
<feature type="transmembrane region" description="Helical" evidence="1">
    <location>
        <begin position="179"/>
        <end position="199"/>
    </location>
</feature>
<dbReference type="RefSeq" id="WP_197114252.1">
    <property type="nucleotide sequence ID" value="NZ_JACBXQ010000001.1"/>
</dbReference>
<proteinExistence type="predicted"/>
<dbReference type="EMBL" id="JACBXQ010000001">
    <property type="protein sequence ID" value="MBG9985708.1"/>
    <property type="molecule type" value="Genomic_DNA"/>
</dbReference>
<feature type="transmembrane region" description="Helical" evidence="1">
    <location>
        <begin position="106"/>
        <end position="132"/>
    </location>
</feature>
<evidence type="ECO:0000256" key="1">
    <source>
        <dbReference type="SAM" id="Phobius"/>
    </source>
</evidence>
<reference evidence="2 3" key="1">
    <citation type="submission" date="2020-07" db="EMBL/GenBank/DDBJ databases">
        <title>Facklamia lactis sp. nov., isolated from raw milk.</title>
        <authorList>
            <person name="Doll E.V."/>
            <person name="Huptas C."/>
            <person name="Staib L."/>
            <person name="Wenning M."/>
            <person name="Scherer S."/>
        </authorList>
    </citation>
    <scope>NUCLEOTIDE SEQUENCE [LARGE SCALE GENOMIC DNA]</scope>
    <source>
        <strain evidence="2 3">DSM 111018</strain>
    </source>
</reference>
<keyword evidence="1" id="KW-0472">Membrane</keyword>
<name>A0ABS0LNI4_9LACT</name>
<evidence type="ECO:0000313" key="3">
    <source>
        <dbReference type="Proteomes" id="UP000721415"/>
    </source>
</evidence>
<dbReference type="Proteomes" id="UP000721415">
    <property type="component" value="Unassembled WGS sequence"/>
</dbReference>
<evidence type="ECO:0008006" key="4">
    <source>
        <dbReference type="Google" id="ProtNLM"/>
    </source>
</evidence>
<organism evidence="2 3">
    <name type="scientific">Facklamia lactis</name>
    <dbReference type="NCBI Taxonomy" id="2749967"/>
    <lineage>
        <taxon>Bacteria</taxon>
        <taxon>Bacillati</taxon>
        <taxon>Bacillota</taxon>
        <taxon>Bacilli</taxon>
        <taxon>Lactobacillales</taxon>
        <taxon>Aerococcaceae</taxon>
        <taxon>Facklamia</taxon>
    </lineage>
</organism>
<comment type="caution">
    <text evidence="2">The sequence shown here is derived from an EMBL/GenBank/DDBJ whole genome shotgun (WGS) entry which is preliminary data.</text>
</comment>
<keyword evidence="3" id="KW-1185">Reference proteome</keyword>
<evidence type="ECO:0000313" key="2">
    <source>
        <dbReference type="EMBL" id="MBG9985708.1"/>
    </source>
</evidence>
<keyword evidence="1" id="KW-1133">Transmembrane helix</keyword>
<gene>
    <name evidence="2" type="ORF">HZY91_02230</name>
</gene>
<protein>
    <recommendedName>
        <fullName evidence="4">DUF624 domain-containing protein</fullName>
    </recommendedName>
</protein>
<feature type="transmembrane region" description="Helical" evidence="1">
    <location>
        <begin position="15"/>
        <end position="39"/>
    </location>
</feature>
<dbReference type="PROSITE" id="PS51257">
    <property type="entry name" value="PROKAR_LIPOPROTEIN"/>
    <property type="match status" value="1"/>
</dbReference>